<dbReference type="GO" id="GO:0006614">
    <property type="term" value="P:SRP-dependent cotranslational protein targeting to membrane"/>
    <property type="evidence" value="ECO:0007669"/>
    <property type="project" value="InterPro"/>
</dbReference>
<accession>T1D5W9</accession>
<dbReference type="Pfam" id="PF02978">
    <property type="entry name" value="SRP_SPB"/>
    <property type="match status" value="1"/>
</dbReference>
<proteinExistence type="predicted"/>
<feature type="region of interest" description="Disordered" evidence="1">
    <location>
        <begin position="1"/>
        <end position="23"/>
    </location>
</feature>
<reference evidence="3" key="1">
    <citation type="submission" date="2013-08" db="EMBL/GenBank/DDBJ databases">
        <authorList>
            <person name="Mendez C."/>
            <person name="Richter M."/>
            <person name="Ferrer M."/>
            <person name="Sanchez J."/>
        </authorList>
    </citation>
    <scope>NUCLEOTIDE SEQUENCE</scope>
</reference>
<dbReference type="Gene3D" id="1.10.260.30">
    <property type="entry name" value="Signal recognition particle, SRP54 subunit, M-domain"/>
    <property type="match status" value="1"/>
</dbReference>
<evidence type="ECO:0000313" key="3">
    <source>
        <dbReference type="EMBL" id="EQD77675.1"/>
    </source>
</evidence>
<name>T1D5W9_9ZZZZ</name>
<dbReference type="InterPro" id="IPR036891">
    <property type="entry name" value="Signal_recog_part_SRP54_M_sf"/>
</dbReference>
<dbReference type="GO" id="GO:0008312">
    <property type="term" value="F:7S RNA binding"/>
    <property type="evidence" value="ECO:0007669"/>
    <property type="project" value="InterPro"/>
</dbReference>
<sequence length="81" mass="9171">MTMRCAGSKGSSTPSTPLERRRPELLKASRKRRIALGSGVQVQEVNRLLAQFEQMQKMMKMLSQGGMTKMMRGMRNLMPGR</sequence>
<dbReference type="GO" id="GO:0048500">
    <property type="term" value="C:signal recognition particle"/>
    <property type="evidence" value="ECO:0007669"/>
    <property type="project" value="InterPro"/>
</dbReference>
<evidence type="ECO:0000259" key="2">
    <source>
        <dbReference type="Pfam" id="PF02978"/>
    </source>
</evidence>
<dbReference type="AlphaFoldDB" id="T1D5W9"/>
<protein>
    <submittedName>
        <fullName evidence="3">Signal recognition particle, SRP54 subunit, M-domain protein domain protein</fullName>
    </submittedName>
</protein>
<reference evidence="3" key="2">
    <citation type="journal article" date="2014" name="ISME J.">
        <title>Microbial stratification in low pH oxic and suboxic macroscopic growths along an acid mine drainage.</title>
        <authorList>
            <person name="Mendez-Garcia C."/>
            <person name="Mesa V."/>
            <person name="Sprenger R.R."/>
            <person name="Richter M."/>
            <person name="Diez M.S."/>
            <person name="Solano J."/>
            <person name="Bargiela R."/>
            <person name="Golyshina O.V."/>
            <person name="Manteca A."/>
            <person name="Ramos J.L."/>
            <person name="Gallego J.R."/>
            <person name="Llorente I."/>
            <person name="Martins Dos Santos V.A."/>
            <person name="Jensen O.N."/>
            <person name="Pelaez A.I."/>
            <person name="Sanchez J."/>
            <person name="Ferrer M."/>
        </authorList>
    </citation>
    <scope>NUCLEOTIDE SEQUENCE</scope>
</reference>
<dbReference type="SUPFAM" id="SSF47446">
    <property type="entry name" value="Signal peptide-binding domain"/>
    <property type="match status" value="1"/>
</dbReference>
<dbReference type="InterPro" id="IPR004125">
    <property type="entry name" value="Signal_recog_particle_SRP54_M"/>
</dbReference>
<organism evidence="3">
    <name type="scientific">mine drainage metagenome</name>
    <dbReference type="NCBI Taxonomy" id="410659"/>
    <lineage>
        <taxon>unclassified sequences</taxon>
        <taxon>metagenomes</taxon>
        <taxon>ecological metagenomes</taxon>
    </lineage>
</organism>
<evidence type="ECO:0000256" key="1">
    <source>
        <dbReference type="SAM" id="MobiDB-lite"/>
    </source>
</evidence>
<comment type="caution">
    <text evidence="3">The sequence shown here is derived from an EMBL/GenBank/DDBJ whole genome shotgun (WGS) entry which is preliminary data.</text>
</comment>
<feature type="domain" description="Signal recognition particle SRP54 subunit M-domain" evidence="2">
    <location>
        <begin position="16"/>
        <end position="59"/>
    </location>
</feature>
<gene>
    <name evidence="3" type="ORF">B1A_02839</name>
</gene>
<dbReference type="EMBL" id="AUZX01002091">
    <property type="protein sequence ID" value="EQD77675.1"/>
    <property type="molecule type" value="Genomic_DNA"/>
</dbReference>